<organism evidence="1 2">
    <name type="scientific">Penicillium bovifimosum</name>
    <dbReference type="NCBI Taxonomy" id="126998"/>
    <lineage>
        <taxon>Eukaryota</taxon>
        <taxon>Fungi</taxon>
        <taxon>Dikarya</taxon>
        <taxon>Ascomycota</taxon>
        <taxon>Pezizomycotina</taxon>
        <taxon>Eurotiomycetes</taxon>
        <taxon>Eurotiomycetidae</taxon>
        <taxon>Eurotiales</taxon>
        <taxon>Aspergillaceae</taxon>
        <taxon>Penicillium</taxon>
    </lineage>
</organism>
<accession>A0A9W9H569</accession>
<reference evidence="1" key="1">
    <citation type="submission" date="2022-11" db="EMBL/GenBank/DDBJ databases">
        <authorList>
            <person name="Petersen C."/>
        </authorList>
    </citation>
    <scope>NUCLEOTIDE SEQUENCE</scope>
    <source>
        <strain evidence="1">IBT 22155</strain>
    </source>
</reference>
<dbReference type="OrthoDB" id="4368762at2759"/>
<keyword evidence="2" id="KW-1185">Reference proteome</keyword>
<comment type="caution">
    <text evidence="1">The sequence shown here is derived from an EMBL/GenBank/DDBJ whole genome shotgun (WGS) entry which is preliminary data.</text>
</comment>
<reference evidence="1" key="2">
    <citation type="journal article" date="2023" name="IMA Fungus">
        <title>Comparative genomic study of the Penicillium genus elucidates a diverse pangenome and 15 lateral gene transfer events.</title>
        <authorList>
            <person name="Petersen C."/>
            <person name="Sorensen T."/>
            <person name="Nielsen M.R."/>
            <person name="Sondergaard T.E."/>
            <person name="Sorensen J.L."/>
            <person name="Fitzpatrick D.A."/>
            <person name="Frisvad J.C."/>
            <person name="Nielsen K.L."/>
        </authorList>
    </citation>
    <scope>NUCLEOTIDE SEQUENCE</scope>
    <source>
        <strain evidence="1">IBT 22155</strain>
    </source>
</reference>
<dbReference type="Proteomes" id="UP001149079">
    <property type="component" value="Unassembled WGS sequence"/>
</dbReference>
<protein>
    <submittedName>
        <fullName evidence="1">Uncharacterized protein</fullName>
    </submittedName>
</protein>
<dbReference type="EMBL" id="JAPQKL010000003">
    <property type="protein sequence ID" value="KAJ5138834.1"/>
    <property type="molecule type" value="Genomic_DNA"/>
</dbReference>
<gene>
    <name evidence="1" type="ORF">N7515_003682</name>
</gene>
<dbReference type="GeneID" id="81403596"/>
<dbReference type="AlphaFoldDB" id="A0A9W9H569"/>
<dbReference type="RefSeq" id="XP_056523483.1">
    <property type="nucleotide sequence ID" value="XM_056664426.1"/>
</dbReference>
<proteinExistence type="predicted"/>
<evidence type="ECO:0000313" key="1">
    <source>
        <dbReference type="EMBL" id="KAJ5138834.1"/>
    </source>
</evidence>
<name>A0A9W9H569_9EURO</name>
<sequence length="253" mass="29099">MNRETHADRRFRSNSLSLLRLASVIDSSIPRPQIEDANYERWEYWSRMAASWLYLQADEVLQERLQNLVHILEYADVMFEEIMTMVQGSDRAENALNEARKFDKMRRSDYDTAREYITGYLKQYHVLKRFDIAPHPFHALSQVLHQLGKEIPKVQFITEEISSMEAKKITLEKMDGYCISLQIVADRDGSSNAAQSANCGGNRGRGRGGGGCGGRGWAAFEDPCNLLSLHTGYFFGDKLDLWDLFLQLIQHLR</sequence>
<evidence type="ECO:0000313" key="2">
    <source>
        <dbReference type="Proteomes" id="UP001149079"/>
    </source>
</evidence>